<protein>
    <submittedName>
        <fullName evidence="5">Beta-ketoacyl synthase</fullName>
    </submittedName>
</protein>
<dbReference type="InterPro" id="IPR016039">
    <property type="entry name" value="Thiolase-like"/>
</dbReference>
<dbReference type="Proteomes" id="UP000233440">
    <property type="component" value="Unassembled WGS sequence"/>
</dbReference>
<dbReference type="GO" id="GO:0004315">
    <property type="term" value="F:3-oxoacyl-[acyl-carrier-protein] synthase activity"/>
    <property type="evidence" value="ECO:0007669"/>
    <property type="project" value="InterPro"/>
</dbReference>
<dbReference type="AlphaFoldDB" id="A0A2N3LLA3"/>
<evidence type="ECO:0000259" key="4">
    <source>
        <dbReference type="PROSITE" id="PS52004"/>
    </source>
</evidence>
<dbReference type="GO" id="GO:0005829">
    <property type="term" value="C:cytosol"/>
    <property type="evidence" value="ECO:0007669"/>
    <property type="project" value="TreeGrafter"/>
</dbReference>
<dbReference type="PROSITE" id="PS00606">
    <property type="entry name" value="KS3_1"/>
    <property type="match status" value="1"/>
</dbReference>
<proteinExistence type="inferred from homology"/>
<gene>
    <name evidence="5" type="ORF">CWO92_08990</name>
</gene>
<name>A0A2N3LLA3_9BACI</name>
<dbReference type="OrthoDB" id="2773909at2"/>
<reference evidence="5 6" key="1">
    <citation type="submission" date="2017-11" db="EMBL/GenBank/DDBJ databases">
        <title>Bacillus camelliae sp. nov., isolated from pu'er tea.</title>
        <authorList>
            <person name="Niu L."/>
        </authorList>
    </citation>
    <scope>NUCLEOTIDE SEQUENCE [LARGE SCALE GENOMIC DNA]</scope>
    <source>
        <strain evidence="5 6">7578-1</strain>
    </source>
</reference>
<sequence>MTIVCTGYGIFAPDTRNIEQYLYNLQNGVCLLKVIENGGPNGQSNILGPIQEELKEIDSDHKLKRLPKATKIGIVAAKEAIKSSRIDMKNKKVGLFMGTSLGAAAEKLYQDAIQYANNKEYRKVPIRFSHFSNYHGITAEIGYYIGVKGIVKTIVTGCTSSLEAIEEAMLYLESGKIDVAIVGGTDTPICNATTYAFAKTKSLPINQTLEEGAVPFQKSSKGFAMSEAAGVIILEREEEAVQREADIKGEIVNVVSNNDGIDIFSSDESGEQLINALKEVTAGRKPDYINSQALGIQLNDQIEKKCSKLLFDHKIPYTSIKSMYGNPLGASGILQVISALLSVQYNFIPPTIRTTKQGFEEMNIITQTTYQEIKEVAITNHGHSGNNACAYIKEYRTK</sequence>
<keyword evidence="6" id="KW-1185">Reference proteome</keyword>
<comment type="caution">
    <text evidence="5">The sequence shown here is derived from an EMBL/GenBank/DDBJ whole genome shotgun (WGS) entry which is preliminary data.</text>
</comment>
<dbReference type="InterPro" id="IPR014030">
    <property type="entry name" value="Ketoacyl_synth_N"/>
</dbReference>
<dbReference type="SMART" id="SM00825">
    <property type="entry name" value="PKS_KS"/>
    <property type="match status" value="1"/>
</dbReference>
<dbReference type="InterPro" id="IPR014031">
    <property type="entry name" value="Ketoacyl_synth_C"/>
</dbReference>
<dbReference type="InterPro" id="IPR000794">
    <property type="entry name" value="Beta-ketoacyl_synthase"/>
</dbReference>
<dbReference type="Pfam" id="PF02801">
    <property type="entry name" value="Ketoacyl-synt_C"/>
    <property type="match status" value="1"/>
</dbReference>
<dbReference type="PANTHER" id="PTHR11712:SF336">
    <property type="entry name" value="3-OXOACYL-[ACYL-CARRIER-PROTEIN] SYNTHASE, MITOCHONDRIAL"/>
    <property type="match status" value="1"/>
</dbReference>
<evidence type="ECO:0000313" key="6">
    <source>
        <dbReference type="Proteomes" id="UP000233440"/>
    </source>
</evidence>
<dbReference type="EMBL" id="PIQO01000005">
    <property type="protein sequence ID" value="PKR85319.1"/>
    <property type="molecule type" value="Genomic_DNA"/>
</dbReference>
<dbReference type="InterPro" id="IPR020841">
    <property type="entry name" value="PKS_Beta-ketoAc_synthase_dom"/>
</dbReference>
<dbReference type="InterPro" id="IPR018201">
    <property type="entry name" value="Ketoacyl_synth_AS"/>
</dbReference>
<dbReference type="Gene3D" id="3.40.47.10">
    <property type="match status" value="2"/>
</dbReference>
<comment type="similarity">
    <text evidence="1 3">Belongs to the thiolase-like superfamily. Beta-ketoacyl-ACP synthases family.</text>
</comment>
<keyword evidence="2 3" id="KW-0808">Transferase</keyword>
<dbReference type="RefSeq" id="WP_101353875.1">
    <property type="nucleotide sequence ID" value="NZ_PIQO01000005.1"/>
</dbReference>
<evidence type="ECO:0000313" key="5">
    <source>
        <dbReference type="EMBL" id="PKR85319.1"/>
    </source>
</evidence>
<evidence type="ECO:0000256" key="1">
    <source>
        <dbReference type="ARBA" id="ARBA00008467"/>
    </source>
</evidence>
<evidence type="ECO:0000256" key="2">
    <source>
        <dbReference type="ARBA" id="ARBA00022679"/>
    </source>
</evidence>
<dbReference type="GO" id="GO:0006633">
    <property type="term" value="P:fatty acid biosynthetic process"/>
    <property type="evidence" value="ECO:0007669"/>
    <property type="project" value="InterPro"/>
</dbReference>
<dbReference type="PROSITE" id="PS52004">
    <property type="entry name" value="KS3_2"/>
    <property type="match status" value="1"/>
</dbReference>
<organism evidence="5 6">
    <name type="scientific">Heyndrickxia camelliae</name>
    <dbReference type="NCBI Taxonomy" id="1707093"/>
    <lineage>
        <taxon>Bacteria</taxon>
        <taxon>Bacillati</taxon>
        <taxon>Bacillota</taxon>
        <taxon>Bacilli</taxon>
        <taxon>Bacillales</taxon>
        <taxon>Bacillaceae</taxon>
        <taxon>Heyndrickxia</taxon>
    </lineage>
</organism>
<accession>A0A2N3LLA3</accession>
<feature type="domain" description="Ketosynthase family 3 (KS3)" evidence="4">
    <location>
        <begin position="1"/>
        <end position="394"/>
    </location>
</feature>
<dbReference type="Pfam" id="PF00109">
    <property type="entry name" value="ketoacyl-synt"/>
    <property type="match status" value="1"/>
</dbReference>
<dbReference type="PANTHER" id="PTHR11712">
    <property type="entry name" value="POLYKETIDE SYNTHASE-RELATED"/>
    <property type="match status" value="1"/>
</dbReference>
<dbReference type="SUPFAM" id="SSF53901">
    <property type="entry name" value="Thiolase-like"/>
    <property type="match status" value="2"/>
</dbReference>
<evidence type="ECO:0000256" key="3">
    <source>
        <dbReference type="RuleBase" id="RU003694"/>
    </source>
</evidence>